<dbReference type="InterPro" id="IPR031248">
    <property type="entry name" value="RNF213"/>
</dbReference>
<evidence type="ECO:0000313" key="1">
    <source>
        <dbReference type="EnsemblMetazoa" id="Aqu2.1.04228_001"/>
    </source>
</evidence>
<dbReference type="GO" id="GO:0016887">
    <property type="term" value="F:ATP hydrolysis activity"/>
    <property type="evidence" value="ECO:0007669"/>
    <property type="project" value="InterPro"/>
</dbReference>
<protein>
    <submittedName>
        <fullName evidence="1">Uncharacterized protein</fullName>
    </submittedName>
</protein>
<dbReference type="InParanoid" id="A0A1X7SQ67"/>
<dbReference type="AlphaFoldDB" id="A0A1X7SQ67"/>
<dbReference type="PANTHER" id="PTHR22605">
    <property type="entry name" value="RZ-TYPE DOMAIN-CONTAINING PROTEIN"/>
    <property type="match status" value="1"/>
</dbReference>
<dbReference type="OrthoDB" id="2423195at2759"/>
<dbReference type="PANTHER" id="PTHR22605:SF16">
    <property type="entry name" value="E3 UBIQUITIN-PROTEIN LIGASE RNF213"/>
    <property type="match status" value="1"/>
</dbReference>
<reference evidence="1" key="1">
    <citation type="submission" date="2017-05" db="UniProtKB">
        <authorList>
            <consortium name="EnsemblMetazoa"/>
        </authorList>
    </citation>
    <scope>IDENTIFICATION</scope>
</reference>
<organism evidence="1">
    <name type="scientific">Amphimedon queenslandica</name>
    <name type="common">Sponge</name>
    <dbReference type="NCBI Taxonomy" id="400682"/>
    <lineage>
        <taxon>Eukaryota</taxon>
        <taxon>Metazoa</taxon>
        <taxon>Porifera</taxon>
        <taxon>Demospongiae</taxon>
        <taxon>Heteroscleromorpha</taxon>
        <taxon>Haplosclerida</taxon>
        <taxon>Niphatidae</taxon>
        <taxon>Amphimedon</taxon>
    </lineage>
</organism>
<sequence>MISKLQFFKQQLETFHCDDDYKQYLKSHFVQNPNILGRRVLASTIDRENSCVRVVTSDRTGMGKSLYIQRMKEGLKSKCYGVSSDVIIPVHGPKVTSDSIVQLLKISVGNKDTNQALIFHLDISPNVLRQVDSVLFSLLILQAVSDSQGKIWRSYISHLYAIEVSVLKNDIKFAKPTVELLKLLPTVQCLSPRSVCNVLEEGRGDASARLMDEKEFKSSHFQRVYQYLRRHISLSPLDRFSYNPVLVEGKHVECLQVLLKQCGVKDPSWSELKHFVEFLNSQLRSCENSIFCNEDIVGDVMSGLKTFVVKFMIRMSKDFATSSLKGEVAAENQEEIPLEETLQEYQIDERKQWEQSYHPYLFFNEDGMSITFVGFNVTRTGDLMDPVKGLMIEAG</sequence>
<dbReference type="STRING" id="400682.A0A1X7SQ67"/>
<dbReference type="EnsemblMetazoa" id="Aqu2.1.04228_001">
    <property type="protein sequence ID" value="Aqu2.1.04228_001"/>
    <property type="gene ID" value="Aqu2.1.04228"/>
</dbReference>
<proteinExistence type="predicted"/>
<accession>A0A1X7SQ67</accession>
<dbReference type="GO" id="GO:0004842">
    <property type="term" value="F:ubiquitin-protein transferase activity"/>
    <property type="evidence" value="ECO:0007669"/>
    <property type="project" value="InterPro"/>
</dbReference>
<name>A0A1X7SQ67_AMPQE</name>